<organism evidence="4 5">
    <name type="scientific">Williamsia herbipolensis</name>
    <dbReference type="NCBI Taxonomy" id="1603258"/>
    <lineage>
        <taxon>Bacteria</taxon>
        <taxon>Bacillati</taxon>
        <taxon>Actinomycetota</taxon>
        <taxon>Actinomycetes</taxon>
        <taxon>Mycobacteriales</taxon>
        <taxon>Nocardiaceae</taxon>
        <taxon>Williamsia</taxon>
    </lineage>
</organism>
<dbReference type="Proteomes" id="UP001432128">
    <property type="component" value="Chromosome"/>
</dbReference>
<name>A0AAU4JYG8_9NOCA</name>
<evidence type="ECO:0000313" key="5">
    <source>
        <dbReference type="Proteomes" id="UP001432128"/>
    </source>
</evidence>
<dbReference type="InterPro" id="IPR036271">
    <property type="entry name" value="Tet_transcr_reg_TetR-rel_C_sf"/>
</dbReference>
<feature type="DNA-binding region" description="H-T-H motif" evidence="2">
    <location>
        <begin position="47"/>
        <end position="66"/>
    </location>
</feature>
<protein>
    <submittedName>
        <fullName evidence="4">TetR/AcrR family transcriptional regulator</fullName>
    </submittedName>
</protein>
<proteinExistence type="predicted"/>
<dbReference type="InterPro" id="IPR001647">
    <property type="entry name" value="HTH_TetR"/>
</dbReference>
<dbReference type="SUPFAM" id="SSF46689">
    <property type="entry name" value="Homeodomain-like"/>
    <property type="match status" value="1"/>
</dbReference>
<evidence type="ECO:0000313" key="4">
    <source>
        <dbReference type="EMBL" id="WUM18798.1"/>
    </source>
</evidence>
<evidence type="ECO:0000259" key="3">
    <source>
        <dbReference type="PROSITE" id="PS50977"/>
    </source>
</evidence>
<dbReference type="RefSeq" id="WP_328856382.1">
    <property type="nucleotide sequence ID" value="NZ_CP108021.1"/>
</dbReference>
<feature type="domain" description="HTH tetR-type" evidence="3">
    <location>
        <begin position="23"/>
        <end position="84"/>
    </location>
</feature>
<evidence type="ECO:0000256" key="1">
    <source>
        <dbReference type="ARBA" id="ARBA00023125"/>
    </source>
</evidence>
<evidence type="ECO:0000256" key="2">
    <source>
        <dbReference type="PROSITE-ProRule" id="PRU00335"/>
    </source>
</evidence>
<gene>
    <name evidence="4" type="ORF">OG579_13775</name>
</gene>
<keyword evidence="1 2" id="KW-0238">DNA-binding</keyword>
<dbReference type="GO" id="GO:0000976">
    <property type="term" value="F:transcription cis-regulatory region binding"/>
    <property type="evidence" value="ECO:0007669"/>
    <property type="project" value="TreeGrafter"/>
</dbReference>
<dbReference type="KEGG" id="whr:OG579_13775"/>
<dbReference type="InterPro" id="IPR050109">
    <property type="entry name" value="HTH-type_TetR-like_transc_reg"/>
</dbReference>
<dbReference type="GO" id="GO:0003700">
    <property type="term" value="F:DNA-binding transcription factor activity"/>
    <property type="evidence" value="ECO:0007669"/>
    <property type="project" value="TreeGrafter"/>
</dbReference>
<sequence length="218" mass="23613">MTDDATAPNGRTYGGVKVSDRRAERRERFVAAAIDVFGTSGGYSNASVTSICATAGLSRRQFYEEFANREDALIAAYDSVQQSAEDAVRRQLSEMTPGARSSGADLFSAYLDAIMSSPSRVRLSYVEIFGVSERVEAHCRERRATWVPVIERIIAVLNGPGALPGAPGMAATAIIGAIDSMAREWLYCSPRPPVSTLVDVLQAMIAGFVDPARHLRHR</sequence>
<dbReference type="PANTHER" id="PTHR30055:SF226">
    <property type="entry name" value="HTH-TYPE TRANSCRIPTIONAL REGULATOR PKSA"/>
    <property type="match status" value="1"/>
</dbReference>
<dbReference type="Gene3D" id="1.10.357.10">
    <property type="entry name" value="Tetracycline Repressor, domain 2"/>
    <property type="match status" value="1"/>
</dbReference>
<dbReference type="AlphaFoldDB" id="A0AAU4JYG8"/>
<dbReference type="EMBL" id="CP108021">
    <property type="protein sequence ID" value="WUM18798.1"/>
    <property type="molecule type" value="Genomic_DNA"/>
</dbReference>
<keyword evidence="5" id="KW-1185">Reference proteome</keyword>
<dbReference type="SUPFAM" id="SSF48498">
    <property type="entry name" value="Tetracyclin repressor-like, C-terminal domain"/>
    <property type="match status" value="1"/>
</dbReference>
<accession>A0AAU4JYG8</accession>
<dbReference type="InterPro" id="IPR009057">
    <property type="entry name" value="Homeodomain-like_sf"/>
</dbReference>
<reference evidence="4 5" key="1">
    <citation type="submission" date="2022-10" db="EMBL/GenBank/DDBJ databases">
        <title>The complete genomes of actinobacterial strains from the NBC collection.</title>
        <authorList>
            <person name="Joergensen T.S."/>
            <person name="Alvarez Arevalo M."/>
            <person name="Sterndorff E.B."/>
            <person name="Faurdal D."/>
            <person name="Vuksanovic O."/>
            <person name="Mourched A.-S."/>
            <person name="Charusanti P."/>
            <person name="Shaw S."/>
            <person name="Blin K."/>
            <person name="Weber T."/>
        </authorList>
    </citation>
    <scope>NUCLEOTIDE SEQUENCE [LARGE SCALE GENOMIC DNA]</scope>
    <source>
        <strain evidence="4 5">NBC_00319</strain>
    </source>
</reference>
<dbReference type="PROSITE" id="PS50977">
    <property type="entry name" value="HTH_TETR_2"/>
    <property type="match status" value="1"/>
</dbReference>
<dbReference type="PANTHER" id="PTHR30055">
    <property type="entry name" value="HTH-TYPE TRANSCRIPTIONAL REGULATOR RUTR"/>
    <property type="match status" value="1"/>
</dbReference>